<dbReference type="AlphaFoldDB" id="A0A8J5NL34"/>
<evidence type="ECO:0000256" key="1">
    <source>
        <dbReference type="SAM" id="MobiDB-lite"/>
    </source>
</evidence>
<reference evidence="2" key="1">
    <citation type="submission" date="2021-04" db="EMBL/GenBank/DDBJ databases">
        <title>First draft genome resource for Brassicaceae pathogens Fusarium oxysporum f. sp. raphani and Fusarium oxysporum f. sp. rapae.</title>
        <authorList>
            <person name="Asai S."/>
        </authorList>
    </citation>
    <scope>NUCLEOTIDE SEQUENCE</scope>
    <source>
        <strain evidence="2">Tf1208</strain>
    </source>
</reference>
<name>A0A8J5NL34_FUSOX</name>
<protein>
    <submittedName>
        <fullName evidence="2">Uncharacterized protein</fullName>
    </submittedName>
</protein>
<feature type="region of interest" description="Disordered" evidence="1">
    <location>
        <begin position="42"/>
        <end position="75"/>
    </location>
</feature>
<accession>A0A8J5NL34</accession>
<comment type="caution">
    <text evidence="2">The sequence shown here is derived from an EMBL/GenBank/DDBJ whole genome shotgun (WGS) entry which is preliminary data.</text>
</comment>
<evidence type="ECO:0000313" key="2">
    <source>
        <dbReference type="EMBL" id="KAG7406583.1"/>
    </source>
</evidence>
<dbReference type="Proteomes" id="UP000694050">
    <property type="component" value="Unassembled WGS sequence"/>
</dbReference>
<sequence length="163" mass="18519">MFPPVHPDLNFAGRDYNKTHGMKVHLNSKPHREYDASLARPLTTPSVTPVPKRTTDDEISPVPPKKPQLKHTIENNTGSDPCLSLIVDDEALELLRALKHPFWMEIPDSAENSDNEILATDDEIPTLFARKLELELKHNAETTIGDDLVLELKSYEWSNRRDC</sequence>
<organism evidence="2 3">
    <name type="scientific">Fusarium oxysporum f. sp. rapae</name>
    <dbReference type="NCBI Taxonomy" id="485398"/>
    <lineage>
        <taxon>Eukaryota</taxon>
        <taxon>Fungi</taxon>
        <taxon>Dikarya</taxon>
        <taxon>Ascomycota</taxon>
        <taxon>Pezizomycotina</taxon>
        <taxon>Sordariomycetes</taxon>
        <taxon>Hypocreomycetidae</taxon>
        <taxon>Hypocreales</taxon>
        <taxon>Nectriaceae</taxon>
        <taxon>Fusarium</taxon>
        <taxon>Fusarium oxysporum species complex</taxon>
    </lineage>
</organism>
<evidence type="ECO:0000313" key="3">
    <source>
        <dbReference type="Proteomes" id="UP000694050"/>
    </source>
</evidence>
<proteinExistence type="predicted"/>
<gene>
    <name evidence="2" type="ORF">Forpe1208_v013662</name>
</gene>
<dbReference type="EMBL" id="JAELUQ010000011">
    <property type="protein sequence ID" value="KAG7406583.1"/>
    <property type="molecule type" value="Genomic_DNA"/>
</dbReference>